<dbReference type="PROSITE" id="PS01096">
    <property type="entry name" value="PPIC_PPIASE_1"/>
    <property type="match status" value="1"/>
</dbReference>
<keyword evidence="4 12" id="KW-0812">Transmembrane</keyword>
<comment type="subcellular location">
    <subcellularLocation>
        <location evidence="1">Cell inner membrane</location>
        <topology evidence="1">Single-pass type II membrane protein</topology>
        <orientation evidence="1">Periplasmic side</orientation>
    </subcellularLocation>
</comment>
<dbReference type="Pfam" id="PF13624">
    <property type="entry name" value="SurA_N_3"/>
    <property type="match status" value="1"/>
</dbReference>
<evidence type="ECO:0000256" key="7">
    <source>
        <dbReference type="ARBA" id="ARBA00023186"/>
    </source>
</evidence>
<dbReference type="PANTHER" id="PTHR47529:SF1">
    <property type="entry name" value="PERIPLASMIC CHAPERONE PPID"/>
    <property type="match status" value="1"/>
</dbReference>
<evidence type="ECO:0000313" key="14">
    <source>
        <dbReference type="EMBL" id="MFD1217884.1"/>
    </source>
</evidence>
<keyword evidence="5 12" id="KW-1133">Transmembrane helix</keyword>
<evidence type="ECO:0000259" key="13">
    <source>
        <dbReference type="PROSITE" id="PS50198"/>
    </source>
</evidence>
<keyword evidence="3" id="KW-0997">Cell inner membrane</keyword>
<keyword evidence="15" id="KW-1185">Reference proteome</keyword>
<dbReference type="InterPro" id="IPR046357">
    <property type="entry name" value="PPIase_dom_sf"/>
</dbReference>
<evidence type="ECO:0000313" key="15">
    <source>
        <dbReference type="Proteomes" id="UP001597264"/>
    </source>
</evidence>
<dbReference type="SUPFAM" id="SSF54534">
    <property type="entry name" value="FKBP-like"/>
    <property type="match status" value="1"/>
</dbReference>
<dbReference type="SUPFAM" id="SSF109998">
    <property type="entry name" value="Triger factor/SurA peptide-binding domain-like"/>
    <property type="match status" value="1"/>
</dbReference>
<keyword evidence="7" id="KW-0143">Chaperone</keyword>
<evidence type="ECO:0000256" key="2">
    <source>
        <dbReference type="ARBA" id="ARBA00022475"/>
    </source>
</evidence>
<evidence type="ECO:0000256" key="3">
    <source>
        <dbReference type="ARBA" id="ARBA00022519"/>
    </source>
</evidence>
<feature type="domain" description="PpiC" evidence="13">
    <location>
        <begin position="267"/>
        <end position="361"/>
    </location>
</feature>
<evidence type="ECO:0000256" key="1">
    <source>
        <dbReference type="ARBA" id="ARBA00004382"/>
    </source>
</evidence>
<comment type="caution">
    <text evidence="14">The sequence shown here is derived from an EMBL/GenBank/DDBJ whole genome shotgun (WGS) entry which is preliminary data.</text>
</comment>
<dbReference type="InterPro" id="IPR027304">
    <property type="entry name" value="Trigger_fact/SurA_dom_sf"/>
</dbReference>
<dbReference type="InterPro" id="IPR023058">
    <property type="entry name" value="PPIase_PpiC_CS"/>
</dbReference>
<dbReference type="InterPro" id="IPR052029">
    <property type="entry name" value="PpiD_chaperone"/>
</dbReference>
<dbReference type="PANTHER" id="PTHR47529">
    <property type="entry name" value="PEPTIDYL-PROLYL CIS-TRANS ISOMERASE D"/>
    <property type="match status" value="1"/>
</dbReference>
<dbReference type="InterPro" id="IPR000297">
    <property type="entry name" value="PPIase_PpiC"/>
</dbReference>
<evidence type="ECO:0000256" key="6">
    <source>
        <dbReference type="ARBA" id="ARBA00023136"/>
    </source>
</evidence>
<keyword evidence="2" id="KW-1003">Cell membrane</keyword>
<dbReference type="Gene3D" id="1.10.4030.10">
    <property type="entry name" value="Porin chaperone SurA, peptide-binding domain"/>
    <property type="match status" value="1"/>
</dbReference>
<organism evidence="14 15">
    <name type="scientific">Microbulbifer celer</name>
    <dbReference type="NCBI Taxonomy" id="435905"/>
    <lineage>
        <taxon>Bacteria</taxon>
        <taxon>Pseudomonadati</taxon>
        <taxon>Pseudomonadota</taxon>
        <taxon>Gammaproteobacteria</taxon>
        <taxon>Cellvibrionales</taxon>
        <taxon>Microbulbiferaceae</taxon>
        <taxon>Microbulbifer</taxon>
    </lineage>
</organism>
<dbReference type="RefSeq" id="WP_230438998.1">
    <property type="nucleotide sequence ID" value="NZ_CP087715.1"/>
</dbReference>
<dbReference type="Pfam" id="PF00639">
    <property type="entry name" value="Rotamase"/>
    <property type="match status" value="1"/>
</dbReference>
<keyword evidence="11" id="KW-0697">Rotamase</keyword>
<name>A0ABW3UC18_9GAMM</name>
<accession>A0ABW3UC18</accession>
<feature type="transmembrane region" description="Helical" evidence="12">
    <location>
        <begin position="12"/>
        <end position="33"/>
    </location>
</feature>
<dbReference type="PROSITE" id="PS50198">
    <property type="entry name" value="PPIC_PPIASE_2"/>
    <property type="match status" value="1"/>
</dbReference>
<dbReference type="Proteomes" id="UP001597264">
    <property type="component" value="Unassembled WGS sequence"/>
</dbReference>
<evidence type="ECO:0000256" key="9">
    <source>
        <dbReference type="ARBA" id="ARBA00040743"/>
    </source>
</evidence>
<evidence type="ECO:0000256" key="4">
    <source>
        <dbReference type="ARBA" id="ARBA00022692"/>
    </source>
</evidence>
<evidence type="ECO:0000256" key="10">
    <source>
        <dbReference type="ARBA" id="ARBA00042775"/>
    </source>
</evidence>
<dbReference type="Gene3D" id="3.10.50.40">
    <property type="match status" value="1"/>
</dbReference>
<reference evidence="15" key="1">
    <citation type="journal article" date="2019" name="Int. J. Syst. Evol. Microbiol.">
        <title>The Global Catalogue of Microorganisms (GCM) 10K type strain sequencing project: providing services to taxonomists for standard genome sequencing and annotation.</title>
        <authorList>
            <consortium name="The Broad Institute Genomics Platform"/>
            <consortium name="The Broad Institute Genome Sequencing Center for Infectious Disease"/>
            <person name="Wu L."/>
            <person name="Ma J."/>
        </authorList>
    </citation>
    <scope>NUCLEOTIDE SEQUENCE [LARGE SCALE GENOMIC DNA]</scope>
    <source>
        <strain evidence="15">CCUG 54356</strain>
    </source>
</reference>
<keyword evidence="6 12" id="KW-0472">Membrane</keyword>
<evidence type="ECO:0000256" key="8">
    <source>
        <dbReference type="ARBA" id="ARBA00038408"/>
    </source>
</evidence>
<protein>
    <recommendedName>
        <fullName evidence="9">Periplasmic chaperone PpiD</fullName>
    </recommendedName>
    <alternativeName>
        <fullName evidence="10">Periplasmic folding chaperone</fullName>
    </alternativeName>
</protein>
<keyword evidence="11" id="KW-0413">Isomerase</keyword>
<evidence type="ECO:0000256" key="11">
    <source>
        <dbReference type="PROSITE-ProRule" id="PRU00278"/>
    </source>
</evidence>
<evidence type="ECO:0000256" key="12">
    <source>
        <dbReference type="SAM" id="Phobius"/>
    </source>
</evidence>
<comment type="similarity">
    <text evidence="8">Belongs to the PpiD chaperone family.</text>
</comment>
<evidence type="ECO:0000256" key="5">
    <source>
        <dbReference type="ARBA" id="ARBA00022989"/>
    </source>
</evidence>
<proteinExistence type="inferred from homology"/>
<dbReference type="EMBL" id="JBHTLR010000019">
    <property type="protein sequence ID" value="MFD1217884.1"/>
    <property type="molecule type" value="Genomic_DNA"/>
</dbReference>
<sequence length="629" mass="68527">MLQSMRDNLKGTAAIIVAAFFGFIMVIGGIDFFSGASGGAADEVAEVNGEAITNMDLQRAIQNRRSMIESQYGENVPADMLTDEQLRGPVLQQLVDNSVMRQAALKSGMVMSTAAVDRETVQMPAFQINGQFDQQMFRDGLRRMGYSPARFRQLMEQDMVMQQFAGSIADSAFTTRADAEQIVSVSMEERDFDYLTLPAAPLLSDIQIGDSEIEAFYQENQGQFQRPEQVAIEYIELTPELFAGNIDVAEQDVRAQYDQEVRSFEANERRHAAHILVEEGEGSSQKVQEVEDKLAAGEDFAALAQEYSDDLVSREEGGDVGFTTGDVFPEAFEEALAGLKEGEVSGPVVTDAGTHFIKLLEVAGAEPPTFEERQEAIASRLRSDAAEREFVDALSRLADLTYNAETLAGPAEELGVSVQKSPLFSRSGGPGITSDGKVLASAFSPEVMEDGISSDVLNLTEDHAVVLKVVDHKPAGVKPLEEVREEIVQQLKREKASEQLAGKAEQIIQQLQDGKPMAELASEQELTLETSDKTRRGGFGARGEITSRVFKMPEPKPGAEVIEHFSVPNGDRVVVQLRDVRAGKLGNQGSEQRDALVQQLASMNGSAELAAVQKFLTSQADVEIGALEE</sequence>
<gene>
    <name evidence="14" type="ORF">ACFQ2X_14850</name>
</gene>